<organism evidence="1 2">
    <name type="scientific">Aminivibrio pyruvatiphilus</name>
    <dbReference type="NCBI Taxonomy" id="1005740"/>
    <lineage>
        <taxon>Bacteria</taxon>
        <taxon>Thermotogati</taxon>
        <taxon>Synergistota</taxon>
        <taxon>Synergistia</taxon>
        <taxon>Synergistales</taxon>
        <taxon>Aminobacteriaceae</taxon>
        <taxon>Aminivibrio</taxon>
    </lineage>
</organism>
<evidence type="ECO:0000313" key="1">
    <source>
        <dbReference type="EMBL" id="TDY61167.1"/>
    </source>
</evidence>
<sequence length="30" mass="3008">MTGSIRNGFCALFTMMMCGNGGSPPGRVGG</sequence>
<accession>A0A4R8MAL9</accession>
<proteinExistence type="predicted"/>
<dbReference type="AlphaFoldDB" id="A0A4R8MAL9"/>
<reference evidence="1 2" key="1">
    <citation type="submission" date="2019-03" db="EMBL/GenBank/DDBJ databases">
        <title>Genomic Encyclopedia of Type Strains, Phase IV (KMG-IV): sequencing the most valuable type-strain genomes for metagenomic binning, comparative biology and taxonomic classification.</title>
        <authorList>
            <person name="Goeker M."/>
        </authorList>
    </citation>
    <scope>NUCLEOTIDE SEQUENCE [LARGE SCALE GENOMIC DNA]</scope>
    <source>
        <strain evidence="1 2">DSM 25964</strain>
    </source>
</reference>
<gene>
    <name evidence="1" type="ORF">C8D99_10621</name>
</gene>
<dbReference type="Proteomes" id="UP000295066">
    <property type="component" value="Unassembled WGS sequence"/>
</dbReference>
<comment type="caution">
    <text evidence="1">The sequence shown here is derived from an EMBL/GenBank/DDBJ whole genome shotgun (WGS) entry which is preliminary data.</text>
</comment>
<name>A0A4R8MAL9_9BACT</name>
<evidence type="ECO:0000313" key="2">
    <source>
        <dbReference type="Proteomes" id="UP000295066"/>
    </source>
</evidence>
<protein>
    <submittedName>
        <fullName evidence="1">Uncharacterized protein</fullName>
    </submittedName>
</protein>
<keyword evidence="2" id="KW-1185">Reference proteome</keyword>
<dbReference type="EMBL" id="SORI01000006">
    <property type="protein sequence ID" value="TDY61167.1"/>
    <property type="molecule type" value="Genomic_DNA"/>
</dbReference>